<keyword evidence="5" id="KW-1185">Reference proteome</keyword>
<gene>
    <name evidence="4" type="ORF">SAMN05216180_0292</name>
</gene>
<dbReference type="AlphaFoldDB" id="A0A1H7YWQ7"/>
<dbReference type="SMART" id="SM01092">
    <property type="entry name" value="CO_deh_flav_C"/>
    <property type="match status" value="1"/>
</dbReference>
<organism evidence="4 5">
    <name type="scientific">Hydrogenoanaerobacterium saccharovorans</name>
    <dbReference type="NCBI Taxonomy" id="474960"/>
    <lineage>
        <taxon>Bacteria</taxon>
        <taxon>Bacillati</taxon>
        <taxon>Bacillota</taxon>
        <taxon>Clostridia</taxon>
        <taxon>Eubacteriales</taxon>
        <taxon>Oscillospiraceae</taxon>
        <taxon>Hydrogenoanaerobacterium</taxon>
    </lineage>
</organism>
<dbReference type="Pfam" id="PF00941">
    <property type="entry name" value="FAD_binding_5"/>
    <property type="match status" value="1"/>
</dbReference>
<evidence type="ECO:0000259" key="3">
    <source>
        <dbReference type="PROSITE" id="PS51387"/>
    </source>
</evidence>
<evidence type="ECO:0000256" key="2">
    <source>
        <dbReference type="ARBA" id="ARBA00023002"/>
    </source>
</evidence>
<dbReference type="PANTHER" id="PTHR42659:SF9">
    <property type="entry name" value="XANTHINE DEHYDROGENASE FAD-BINDING SUBUNIT XDHB-RELATED"/>
    <property type="match status" value="1"/>
</dbReference>
<accession>A0A1H7YWQ7</accession>
<dbReference type="InterPro" id="IPR036683">
    <property type="entry name" value="CO_DH_flav_C_dom_sf"/>
</dbReference>
<reference evidence="4 5" key="1">
    <citation type="submission" date="2016-10" db="EMBL/GenBank/DDBJ databases">
        <authorList>
            <person name="de Groot N.N."/>
        </authorList>
    </citation>
    <scope>NUCLEOTIDE SEQUENCE [LARGE SCALE GENOMIC DNA]</scope>
    <source>
        <strain evidence="4 5">CGMCC 1.5070</strain>
    </source>
</reference>
<dbReference type="Proteomes" id="UP000199158">
    <property type="component" value="Unassembled WGS sequence"/>
</dbReference>
<dbReference type="PANTHER" id="PTHR42659">
    <property type="entry name" value="XANTHINE DEHYDROGENASE SUBUNIT C-RELATED"/>
    <property type="match status" value="1"/>
</dbReference>
<protein>
    <submittedName>
        <fullName evidence="4">CO or xanthine dehydrogenase, FAD-binding subunit</fullName>
    </submittedName>
</protein>
<evidence type="ECO:0000256" key="1">
    <source>
        <dbReference type="ARBA" id="ARBA00022630"/>
    </source>
</evidence>
<name>A0A1H7YWQ7_9FIRM</name>
<proteinExistence type="predicted"/>
<keyword evidence="2" id="KW-0560">Oxidoreductase</keyword>
<dbReference type="InterPro" id="IPR036318">
    <property type="entry name" value="FAD-bd_PCMH-like_sf"/>
</dbReference>
<dbReference type="Gene3D" id="3.30.465.10">
    <property type="match status" value="1"/>
</dbReference>
<dbReference type="RefSeq" id="WP_205408574.1">
    <property type="nucleotide sequence ID" value="NZ_FOCG01000001.1"/>
</dbReference>
<dbReference type="PROSITE" id="PS51387">
    <property type="entry name" value="FAD_PCMH"/>
    <property type="match status" value="1"/>
</dbReference>
<dbReference type="STRING" id="474960.SAMN05216180_0292"/>
<feature type="domain" description="FAD-binding PCMH-type" evidence="3">
    <location>
        <begin position="1"/>
        <end position="190"/>
    </location>
</feature>
<dbReference type="GO" id="GO:0071949">
    <property type="term" value="F:FAD binding"/>
    <property type="evidence" value="ECO:0007669"/>
    <property type="project" value="InterPro"/>
</dbReference>
<dbReference type="SUPFAM" id="SSF56176">
    <property type="entry name" value="FAD-binding/transporter-associated domain-like"/>
    <property type="match status" value="1"/>
</dbReference>
<dbReference type="InterPro" id="IPR016169">
    <property type="entry name" value="FAD-bd_PCMH_sub2"/>
</dbReference>
<dbReference type="InterPro" id="IPR005107">
    <property type="entry name" value="CO_DH_flav_C"/>
</dbReference>
<dbReference type="InterPro" id="IPR002346">
    <property type="entry name" value="Mopterin_DH_FAD-bd"/>
</dbReference>
<evidence type="ECO:0000313" key="4">
    <source>
        <dbReference type="EMBL" id="SEM50395.1"/>
    </source>
</evidence>
<evidence type="ECO:0000313" key="5">
    <source>
        <dbReference type="Proteomes" id="UP000199158"/>
    </source>
</evidence>
<dbReference type="InterPro" id="IPR051312">
    <property type="entry name" value="Diverse_Substr_Oxidored"/>
</dbReference>
<dbReference type="InterPro" id="IPR016166">
    <property type="entry name" value="FAD-bd_PCMH"/>
</dbReference>
<dbReference type="EMBL" id="FOCG01000001">
    <property type="protein sequence ID" value="SEM50395.1"/>
    <property type="molecule type" value="Genomic_DNA"/>
</dbReference>
<keyword evidence="1" id="KW-0285">Flavoprotein</keyword>
<sequence length="263" mass="28578">MYTVKSYQFAQSLDEACELLQKDSKNTVLGGCCWLKMGHKRIRTAIDLTRLNLSYITESDGKILIGATTTLRELETSPLLQKRFGGILPQCVKNIVGVQFRNIATVGASVFSRYGFSDILTALLALNTSVELHLGGVMTLEKFIELPPQRDILKQIIIADDGRVAAYQSMRNSVTDFPVLAVAVSKLAADWKVSVGARPARAALAQNAAKLLSQGASPEQAGNAAAEELAFGSNMRASAQYRKLLASVLVKRAVQQCREDTSK</sequence>
<dbReference type="Pfam" id="PF03450">
    <property type="entry name" value="CO_deh_flav_C"/>
    <property type="match status" value="1"/>
</dbReference>
<dbReference type="Gene3D" id="3.30.390.50">
    <property type="entry name" value="CO dehydrogenase flavoprotein, C-terminal domain"/>
    <property type="match status" value="1"/>
</dbReference>
<dbReference type="GO" id="GO:0016491">
    <property type="term" value="F:oxidoreductase activity"/>
    <property type="evidence" value="ECO:0007669"/>
    <property type="project" value="UniProtKB-KW"/>
</dbReference>
<dbReference type="SUPFAM" id="SSF55447">
    <property type="entry name" value="CO dehydrogenase flavoprotein C-terminal domain-like"/>
    <property type="match status" value="1"/>
</dbReference>